<dbReference type="OrthoDB" id="4284283at2"/>
<gene>
    <name evidence="2" type="ORF">D0Q02_14555</name>
</gene>
<dbReference type="SUPFAM" id="SSF52096">
    <property type="entry name" value="ClpP/crotonase"/>
    <property type="match status" value="1"/>
</dbReference>
<dbReference type="InterPro" id="IPR001753">
    <property type="entry name" value="Enoyl-CoA_hydra/iso"/>
</dbReference>
<keyword evidence="2" id="KW-0413">Isomerase</keyword>
<reference evidence="2 3" key="1">
    <citation type="submission" date="2018-08" db="EMBL/GenBank/DDBJ databases">
        <title>Verrucosispora craniellae sp. nov., isolated from a marine sponge in the South China Sea.</title>
        <authorList>
            <person name="Li L."/>
            <person name="Lin H.W."/>
        </authorList>
    </citation>
    <scope>NUCLEOTIDE SEQUENCE [LARGE SCALE GENOMIC DNA]</scope>
    <source>
        <strain evidence="2 3">LHW63014</strain>
    </source>
</reference>
<dbReference type="Proteomes" id="UP000262621">
    <property type="component" value="Unassembled WGS sequence"/>
</dbReference>
<evidence type="ECO:0000313" key="3">
    <source>
        <dbReference type="Proteomes" id="UP000262621"/>
    </source>
</evidence>
<organism evidence="2 3">
    <name type="scientific">Micromonospora craniellae</name>
    <dbReference type="NCBI Taxonomy" id="2294034"/>
    <lineage>
        <taxon>Bacteria</taxon>
        <taxon>Bacillati</taxon>
        <taxon>Actinomycetota</taxon>
        <taxon>Actinomycetes</taxon>
        <taxon>Micromonosporales</taxon>
        <taxon>Micromonosporaceae</taxon>
        <taxon>Micromonospora</taxon>
    </lineage>
</organism>
<dbReference type="Gene3D" id="3.90.226.10">
    <property type="entry name" value="2-enoyl-CoA Hydratase, Chain A, domain 1"/>
    <property type="match status" value="1"/>
</dbReference>
<dbReference type="GO" id="GO:0016853">
    <property type="term" value="F:isomerase activity"/>
    <property type="evidence" value="ECO:0007669"/>
    <property type="project" value="UniProtKB-KW"/>
</dbReference>
<name>A0A372FYE9_9ACTN</name>
<proteinExistence type="inferred from homology"/>
<protein>
    <submittedName>
        <fullName evidence="2">Enoyl-CoA hydratase/isomerase family protein</fullName>
    </submittedName>
</protein>
<dbReference type="EMBL" id="QVFU01000013">
    <property type="protein sequence ID" value="RFS45827.1"/>
    <property type="molecule type" value="Genomic_DNA"/>
</dbReference>
<sequence length="263" mass="28195">MSGLPRTTTLGLARHDRVLLVTLDRPHRLNAYDRTMVDELRRTWQAFGADDGLHAAVVTGAGERGFCTGFDVDDTLDAGVTSPSLDYAGRVALTARDLGVFKPVVAAVNGHCCAGGWHFVNDADVVLCAEHATFFDTHHDVGLANPVEAVGALSRLPLGEVMRMVLTGRSYRIDARRALELGLVTEVTPAETLTDRALAIATDIARHPLDVLTTTVETVWTAVQAQRGAAEAFGLAMLARSDASAQHRGETMREFRHGGGEGL</sequence>
<evidence type="ECO:0000313" key="2">
    <source>
        <dbReference type="EMBL" id="RFS45827.1"/>
    </source>
</evidence>
<comment type="caution">
    <text evidence="2">The sequence shown here is derived from an EMBL/GenBank/DDBJ whole genome shotgun (WGS) entry which is preliminary data.</text>
</comment>
<dbReference type="InterPro" id="IPR029045">
    <property type="entry name" value="ClpP/crotonase-like_dom_sf"/>
</dbReference>
<accession>A0A372FYE9</accession>
<dbReference type="PANTHER" id="PTHR43802:SF1">
    <property type="entry name" value="IP11341P-RELATED"/>
    <property type="match status" value="1"/>
</dbReference>
<comment type="similarity">
    <text evidence="1">Belongs to the enoyl-CoA hydratase/isomerase family.</text>
</comment>
<dbReference type="CDD" id="cd06558">
    <property type="entry name" value="crotonase-like"/>
    <property type="match status" value="1"/>
</dbReference>
<keyword evidence="3" id="KW-1185">Reference proteome</keyword>
<dbReference type="Pfam" id="PF00378">
    <property type="entry name" value="ECH_1"/>
    <property type="match status" value="1"/>
</dbReference>
<evidence type="ECO:0000256" key="1">
    <source>
        <dbReference type="ARBA" id="ARBA00005254"/>
    </source>
</evidence>
<dbReference type="AlphaFoldDB" id="A0A372FYE9"/>
<dbReference type="RefSeq" id="WP_117228518.1">
    <property type="nucleotide sequence ID" value="NZ_CP061725.1"/>
</dbReference>
<dbReference type="PANTHER" id="PTHR43802">
    <property type="entry name" value="ENOYL-COA HYDRATASE"/>
    <property type="match status" value="1"/>
</dbReference>